<dbReference type="Gene3D" id="2.40.10.480">
    <property type="match status" value="1"/>
</dbReference>
<evidence type="ECO:0000313" key="3">
    <source>
        <dbReference type="EMBL" id="HGT39300.1"/>
    </source>
</evidence>
<dbReference type="InterPro" id="IPR011047">
    <property type="entry name" value="Quinoprotein_ADH-like_sf"/>
</dbReference>
<dbReference type="Gene3D" id="2.130.10.10">
    <property type="entry name" value="YVTN repeat-like/Quinoprotein amine dehydrogenase"/>
    <property type="match status" value="1"/>
</dbReference>
<dbReference type="Pfam" id="PF13360">
    <property type="entry name" value="PQQ_2"/>
    <property type="match status" value="2"/>
</dbReference>
<dbReference type="AlphaFoldDB" id="A0A7C4QNH8"/>
<comment type="caution">
    <text evidence="3">The sequence shown here is derived from an EMBL/GenBank/DDBJ whole genome shotgun (WGS) entry which is preliminary data.</text>
</comment>
<gene>
    <name evidence="3" type="ORF">ENS64_08565</name>
</gene>
<feature type="domain" description="Pyrrolo-quinoline quinone repeat" evidence="2">
    <location>
        <begin position="108"/>
        <end position="296"/>
    </location>
</feature>
<dbReference type="EMBL" id="DSVQ01000012">
    <property type="protein sequence ID" value="HGT39300.1"/>
    <property type="molecule type" value="Genomic_DNA"/>
</dbReference>
<organism evidence="3">
    <name type="scientific">Schlesneria paludicola</name>
    <dbReference type="NCBI Taxonomy" id="360056"/>
    <lineage>
        <taxon>Bacteria</taxon>
        <taxon>Pseudomonadati</taxon>
        <taxon>Planctomycetota</taxon>
        <taxon>Planctomycetia</taxon>
        <taxon>Planctomycetales</taxon>
        <taxon>Planctomycetaceae</taxon>
        <taxon>Schlesneria</taxon>
    </lineage>
</organism>
<dbReference type="InterPro" id="IPR015943">
    <property type="entry name" value="WD40/YVTN_repeat-like_dom_sf"/>
</dbReference>
<feature type="domain" description="Pyrrolo-quinoline quinone repeat" evidence="2">
    <location>
        <begin position="300"/>
        <end position="384"/>
    </location>
</feature>
<dbReference type="InterPro" id="IPR018391">
    <property type="entry name" value="PQQ_b-propeller_rpt"/>
</dbReference>
<name>A0A7C4QNH8_9PLAN</name>
<reference evidence="3" key="1">
    <citation type="journal article" date="2020" name="mSystems">
        <title>Genome- and Community-Level Interaction Insights into Carbon Utilization and Element Cycling Functions of Hydrothermarchaeota in Hydrothermal Sediment.</title>
        <authorList>
            <person name="Zhou Z."/>
            <person name="Liu Y."/>
            <person name="Xu W."/>
            <person name="Pan J."/>
            <person name="Luo Z.H."/>
            <person name="Li M."/>
        </authorList>
    </citation>
    <scope>NUCLEOTIDE SEQUENCE [LARGE SCALE GENOMIC DNA]</scope>
    <source>
        <strain evidence="3">SpSt-508</strain>
    </source>
</reference>
<feature type="signal peptide" evidence="1">
    <location>
        <begin position="1"/>
        <end position="29"/>
    </location>
</feature>
<dbReference type="SUPFAM" id="SSF50998">
    <property type="entry name" value="Quinoprotein alcohol dehydrogenase-like"/>
    <property type="match status" value="1"/>
</dbReference>
<dbReference type="SMART" id="SM00564">
    <property type="entry name" value="PQQ"/>
    <property type="match status" value="5"/>
</dbReference>
<evidence type="ECO:0000259" key="2">
    <source>
        <dbReference type="Pfam" id="PF13360"/>
    </source>
</evidence>
<sequence>MVVHWIKAASLRVLVGCAALLGLPASALWAQHADLSDFPKLSAESDWPWWRGPSRNGIASATPVPTRLGDTEAVQWKTPVPGRGHSSPIVVGDRVILTTADEQQQIHYVLAFDRQTGRPLWRTEVNRGAFPARNHPKNTEATPSVASDGERLFATFYHHDQVQLVALDLAGRQLWSKTAGAFRPKMYEYGYAPSPLLYRNSVIVAGEWDGNSFLAAFERATGNQLWRTPRPSMISFSSPVVATVAGKDQLLLSGADKVSAYNPATGKLLWSVAGTTAATCGTMVWDGDIVFASGGYPKAQTLAVLADGSGTILWSNNQKCYEQSMLAYQGHVYALTDNGVMFCWNGRNGKEMWRERLAGPVSASPVLAGGHIYWANERGTLYVFKPNPERFELVAENQVGNDAFPSPAICGGQIFLRVAQRNGNDRQEFLYCFANAQ</sequence>
<dbReference type="PANTHER" id="PTHR34512">
    <property type="entry name" value="CELL SURFACE PROTEIN"/>
    <property type="match status" value="1"/>
</dbReference>
<proteinExistence type="predicted"/>
<dbReference type="InterPro" id="IPR002372">
    <property type="entry name" value="PQQ_rpt_dom"/>
</dbReference>
<protein>
    <submittedName>
        <fullName evidence="3">Dehydrogenase</fullName>
    </submittedName>
</protein>
<accession>A0A7C4QNH8</accession>
<feature type="chain" id="PRO_5027668934" evidence="1">
    <location>
        <begin position="30"/>
        <end position="437"/>
    </location>
</feature>
<dbReference type="PANTHER" id="PTHR34512:SF30">
    <property type="entry name" value="OUTER MEMBRANE PROTEIN ASSEMBLY FACTOR BAMB"/>
    <property type="match status" value="1"/>
</dbReference>
<keyword evidence="1" id="KW-0732">Signal</keyword>
<evidence type="ECO:0000256" key="1">
    <source>
        <dbReference type="SAM" id="SignalP"/>
    </source>
</evidence>